<name>A0A183Q8N7_9TREM</name>
<protein>
    <submittedName>
        <fullName evidence="1">Uncharacterized protein</fullName>
    </submittedName>
</protein>
<evidence type="ECO:0000313" key="1">
    <source>
        <dbReference type="EMBL" id="VDP89419.1"/>
    </source>
</evidence>
<reference evidence="1 2" key="1">
    <citation type="submission" date="2018-11" db="EMBL/GenBank/DDBJ databases">
        <authorList>
            <consortium name="Pathogen Informatics"/>
        </authorList>
    </citation>
    <scope>NUCLEOTIDE SEQUENCE [LARGE SCALE GENOMIC DNA]</scope>
    <source>
        <strain>Denwood</strain>
        <strain evidence="2">Zambia</strain>
    </source>
</reference>
<keyword evidence="2" id="KW-1185">Reference proteome</keyword>
<organism evidence="1 2">
    <name type="scientific">Schistosoma mattheei</name>
    <dbReference type="NCBI Taxonomy" id="31246"/>
    <lineage>
        <taxon>Eukaryota</taxon>
        <taxon>Metazoa</taxon>
        <taxon>Spiralia</taxon>
        <taxon>Lophotrochozoa</taxon>
        <taxon>Platyhelminthes</taxon>
        <taxon>Trematoda</taxon>
        <taxon>Digenea</taxon>
        <taxon>Strigeidida</taxon>
        <taxon>Schistosomatoidea</taxon>
        <taxon>Schistosomatidae</taxon>
        <taxon>Schistosoma</taxon>
    </lineage>
</organism>
<dbReference type="STRING" id="31246.A0A183Q8N7"/>
<evidence type="ECO:0000313" key="2">
    <source>
        <dbReference type="Proteomes" id="UP000269396"/>
    </source>
</evidence>
<accession>A0A183Q8N7</accession>
<gene>
    <name evidence="1" type="ORF">SMTD_LOCUS22973</name>
</gene>
<dbReference type="AlphaFoldDB" id="A0A183Q8N7"/>
<dbReference type="Proteomes" id="UP000269396">
    <property type="component" value="Unassembled WGS sequence"/>
</dbReference>
<proteinExistence type="predicted"/>
<sequence length="37" mass="4638">MKEKLAMERQSFNEKMNKLRIDEMKLEETRRQLDIVR</sequence>
<dbReference type="EMBL" id="UZAL01057206">
    <property type="protein sequence ID" value="VDP89419.1"/>
    <property type="molecule type" value="Genomic_DNA"/>
</dbReference>